<name>A0ABP8M5M0_9BACT</name>
<dbReference type="PANTHER" id="PTHR12110:SF41">
    <property type="entry name" value="INOSOSE DEHYDRATASE"/>
    <property type="match status" value="1"/>
</dbReference>
<sequence length="297" mass="32983">MTRIKEKDHMKKLLLLLSLLCALFVGQGSVTAQKGKPLFPQTPGMAAYTYRYSFPKGIEATLDTIQALGITELEVGVNAFGLAPDSLRQLLDARGMTAPSVGVGYEQLVKDPQEVARVAKILGAKYVMVAWIPHQGDNFTVEDARKAVADFNRAGKVLKENGLTFNYHIHGYEMRPYQNGTLFDYIAKNTDPEYVSFTMDMLWAYHGGQDPAKLLLKYPNRWTTMHLKDLKKGVKGDFTGGTPVENDVALGEGQLDIPAILKAAKKVGIKHYFIEDESPRVITQVPVTMAYLKSLKE</sequence>
<feature type="domain" description="Xylose isomerase-like TIM barrel" evidence="2">
    <location>
        <begin position="85"/>
        <end position="274"/>
    </location>
</feature>
<dbReference type="PANTHER" id="PTHR12110">
    <property type="entry name" value="HYDROXYPYRUVATE ISOMERASE"/>
    <property type="match status" value="1"/>
</dbReference>
<feature type="signal peptide" evidence="1">
    <location>
        <begin position="1"/>
        <end position="32"/>
    </location>
</feature>
<protein>
    <submittedName>
        <fullName evidence="3">Sugar phosphate isomerase/epimerase</fullName>
    </submittedName>
</protein>
<dbReference type="RefSeq" id="WP_345163256.1">
    <property type="nucleotide sequence ID" value="NZ_BAABHC010000039.1"/>
</dbReference>
<keyword evidence="3" id="KW-0413">Isomerase</keyword>
<evidence type="ECO:0000256" key="1">
    <source>
        <dbReference type="SAM" id="SignalP"/>
    </source>
</evidence>
<dbReference type="EMBL" id="BAABHC010000039">
    <property type="protein sequence ID" value="GAA4444796.1"/>
    <property type="molecule type" value="Genomic_DNA"/>
</dbReference>
<evidence type="ECO:0000313" key="4">
    <source>
        <dbReference type="Proteomes" id="UP001500552"/>
    </source>
</evidence>
<dbReference type="Pfam" id="PF01261">
    <property type="entry name" value="AP_endonuc_2"/>
    <property type="match status" value="1"/>
</dbReference>
<dbReference type="Proteomes" id="UP001500552">
    <property type="component" value="Unassembled WGS sequence"/>
</dbReference>
<keyword evidence="1" id="KW-0732">Signal</keyword>
<dbReference type="InterPro" id="IPR036237">
    <property type="entry name" value="Xyl_isomerase-like_sf"/>
</dbReference>
<accession>A0ABP8M5M0</accession>
<feature type="chain" id="PRO_5047361848" evidence="1">
    <location>
        <begin position="33"/>
        <end position="297"/>
    </location>
</feature>
<evidence type="ECO:0000313" key="3">
    <source>
        <dbReference type="EMBL" id="GAA4444796.1"/>
    </source>
</evidence>
<comment type="caution">
    <text evidence="3">The sequence shown here is derived from an EMBL/GenBank/DDBJ whole genome shotgun (WGS) entry which is preliminary data.</text>
</comment>
<evidence type="ECO:0000259" key="2">
    <source>
        <dbReference type="Pfam" id="PF01261"/>
    </source>
</evidence>
<gene>
    <name evidence="3" type="ORF">GCM10023188_47220</name>
</gene>
<dbReference type="GO" id="GO:0016853">
    <property type="term" value="F:isomerase activity"/>
    <property type="evidence" value="ECO:0007669"/>
    <property type="project" value="UniProtKB-KW"/>
</dbReference>
<proteinExistence type="predicted"/>
<dbReference type="InterPro" id="IPR050312">
    <property type="entry name" value="IolE/XylAMocC-like"/>
</dbReference>
<dbReference type="InterPro" id="IPR013022">
    <property type="entry name" value="Xyl_isomerase-like_TIM-brl"/>
</dbReference>
<dbReference type="Gene3D" id="3.20.20.150">
    <property type="entry name" value="Divalent-metal-dependent TIM barrel enzymes"/>
    <property type="match status" value="1"/>
</dbReference>
<reference evidence="4" key="1">
    <citation type="journal article" date="2019" name="Int. J. Syst. Evol. Microbiol.">
        <title>The Global Catalogue of Microorganisms (GCM) 10K type strain sequencing project: providing services to taxonomists for standard genome sequencing and annotation.</title>
        <authorList>
            <consortium name="The Broad Institute Genomics Platform"/>
            <consortium name="The Broad Institute Genome Sequencing Center for Infectious Disease"/>
            <person name="Wu L."/>
            <person name="Ma J."/>
        </authorList>
    </citation>
    <scope>NUCLEOTIDE SEQUENCE [LARGE SCALE GENOMIC DNA]</scope>
    <source>
        <strain evidence="4">JCM 17926</strain>
    </source>
</reference>
<keyword evidence="4" id="KW-1185">Reference proteome</keyword>
<dbReference type="SUPFAM" id="SSF51658">
    <property type="entry name" value="Xylose isomerase-like"/>
    <property type="match status" value="1"/>
</dbReference>
<organism evidence="3 4">
    <name type="scientific">Pontibacter saemangeumensis</name>
    <dbReference type="NCBI Taxonomy" id="1084525"/>
    <lineage>
        <taxon>Bacteria</taxon>
        <taxon>Pseudomonadati</taxon>
        <taxon>Bacteroidota</taxon>
        <taxon>Cytophagia</taxon>
        <taxon>Cytophagales</taxon>
        <taxon>Hymenobacteraceae</taxon>
        <taxon>Pontibacter</taxon>
    </lineage>
</organism>